<protein>
    <submittedName>
        <fullName evidence="1">Uncharacterized protein</fullName>
    </submittedName>
</protein>
<dbReference type="RefSeq" id="WP_103982170.1">
    <property type="nucleotide sequence ID" value="NZ_FNVS01000001.1"/>
</dbReference>
<comment type="caution">
    <text evidence="1">The sequence shown here is derived from an EMBL/GenBank/DDBJ whole genome shotgun (WGS) entry which is preliminary data.</text>
</comment>
<accession>A0A8G2BTT0</accession>
<dbReference type="Proteomes" id="UP000236725">
    <property type="component" value="Unassembled WGS sequence"/>
</dbReference>
<gene>
    <name evidence="1" type="ORF">SAMN05444001_101209</name>
</gene>
<dbReference type="AlphaFoldDB" id="A0A8G2BTT0"/>
<name>A0A8G2BTT0_9BACT</name>
<sequence length="116" mass="13554">MTKIQETLAALPEDKKIQFIPVFGDIDTFYTVVYLIARNEHITDIEKPERYEDRLQMIRQIRAKVKCLVNSFGLDGENIVADIASDYFEDYVNYKEPEFIITNDEFIAIVRKISKA</sequence>
<organism evidence="1 2">
    <name type="scientific">Parabacteroides chinchillae</name>
    <dbReference type="NCBI Taxonomy" id="871327"/>
    <lineage>
        <taxon>Bacteria</taxon>
        <taxon>Pseudomonadati</taxon>
        <taxon>Bacteroidota</taxon>
        <taxon>Bacteroidia</taxon>
        <taxon>Bacteroidales</taxon>
        <taxon>Tannerellaceae</taxon>
        <taxon>Parabacteroides</taxon>
    </lineage>
</organism>
<evidence type="ECO:0000313" key="2">
    <source>
        <dbReference type="Proteomes" id="UP000236725"/>
    </source>
</evidence>
<reference evidence="1 2" key="1">
    <citation type="submission" date="2016-10" db="EMBL/GenBank/DDBJ databases">
        <authorList>
            <person name="Varghese N."/>
            <person name="Submissions S."/>
        </authorList>
    </citation>
    <scope>NUCLEOTIDE SEQUENCE [LARGE SCALE GENOMIC DNA]</scope>
    <source>
        <strain evidence="1 2">DSM 29073</strain>
    </source>
</reference>
<proteinExistence type="predicted"/>
<evidence type="ECO:0000313" key="1">
    <source>
        <dbReference type="EMBL" id="SEF44215.1"/>
    </source>
</evidence>
<keyword evidence="2" id="KW-1185">Reference proteome</keyword>
<dbReference type="EMBL" id="FNVS01000001">
    <property type="protein sequence ID" value="SEF44215.1"/>
    <property type="molecule type" value="Genomic_DNA"/>
</dbReference>